<dbReference type="AlphaFoldDB" id="A0AAV4NR30"/>
<organism evidence="2 3">
    <name type="scientific">Caerostris extrusa</name>
    <name type="common">Bark spider</name>
    <name type="synonym">Caerostris bankana</name>
    <dbReference type="NCBI Taxonomy" id="172846"/>
    <lineage>
        <taxon>Eukaryota</taxon>
        <taxon>Metazoa</taxon>
        <taxon>Ecdysozoa</taxon>
        <taxon>Arthropoda</taxon>
        <taxon>Chelicerata</taxon>
        <taxon>Arachnida</taxon>
        <taxon>Araneae</taxon>
        <taxon>Araneomorphae</taxon>
        <taxon>Entelegynae</taxon>
        <taxon>Araneoidea</taxon>
        <taxon>Araneidae</taxon>
        <taxon>Caerostris</taxon>
    </lineage>
</organism>
<evidence type="ECO:0000256" key="1">
    <source>
        <dbReference type="SAM" id="MobiDB-lite"/>
    </source>
</evidence>
<dbReference type="EMBL" id="BPLR01021115">
    <property type="protein sequence ID" value="GIX86156.1"/>
    <property type="molecule type" value="Genomic_DNA"/>
</dbReference>
<keyword evidence="3" id="KW-1185">Reference proteome</keyword>
<name>A0AAV4NR30_CAEEX</name>
<gene>
    <name evidence="2" type="ORF">CEXT_188971</name>
</gene>
<sequence length="98" mass="11020">MTSWRNRLQHLPLSPWTGGWRSRPLHPSFRRQMGHARGSSKGATEARARPSCSFLSRSDTRVRHPRAQIPRFLVTADGATKKGLFCGESLEKSFAVCV</sequence>
<proteinExistence type="predicted"/>
<protein>
    <submittedName>
        <fullName evidence="2">Uncharacterized protein</fullName>
    </submittedName>
</protein>
<accession>A0AAV4NR30</accession>
<evidence type="ECO:0000313" key="3">
    <source>
        <dbReference type="Proteomes" id="UP001054945"/>
    </source>
</evidence>
<comment type="caution">
    <text evidence="2">The sequence shown here is derived from an EMBL/GenBank/DDBJ whole genome shotgun (WGS) entry which is preliminary data.</text>
</comment>
<reference evidence="2 3" key="1">
    <citation type="submission" date="2021-06" db="EMBL/GenBank/DDBJ databases">
        <title>Caerostris extrusa draft genome.</title>
        <authorList>
            <person name="Kono N."/>
            <person name="Arakawa K."/>
        </authorList>
    </citation>
    <scope>NUCLEOTIDE SEQUENCE [LARGE SCALE GENOMIC DNA]</scope>
</reference>
<evidence type="ECO:0000313" key="2">
    <source>
        <dbReference type="EMBL" id="GIX86156.1"/>
    </source>
</evidence>
<dbReference type="Proteomes" id="UP001054945">
    <property type="component" value="Unassembled WGS sequence"/>
</dbReference>
<feature type="region of interest" description="Disordered" evidence="1">
    <location>
        <begin position="1"/>
        <end position="59"/>
    </location>
</feature>